<evidence type="ECO:0000313" key="1">
    <source>
        <dbReference type="EMBL" id="MYM39713.1"/>
    </source>
</evidence>
<reference evidence="1 2" key="1">
    <citation type="submission" date="2019-12" db="EMBL/GenBank/DDBJ databases">
        <title>Novel species isolated from a subtropical stream in China.</title>
        <authorList>
            <person name="Lu H."/>
        </authorList>
    </citation>
    <scope>NUCLEOTIDE SEQUENCE [LARGE SCALE GENOMIC DNA]</scope>
    <source>
        <strain evidence="1 2">CY13W</strain>
    </source>
</reference>
<name>A0ABW9VMQ6_9BURK</name>
<organism evidence="1 2">
    <name type="scientific">Duganella qianjiadongensis</name>
    <dbReference type="NCBI Taxonomy" id="2692176"/>
    <lineage>
        <taxon>Bacteria</taxon>
        <taxon>Pseudomonadati</taxon>
        <taxon>Pseudomonadota</taxon>
        <taxon>Betaproteobacteria</taxon>
        <taxon>Burkholderiales</taxon>
        <taxon>Oxalobacteraceae</taxon>
        <taxon>Telluria group</taxon>
        <taxon>Duganella</taxon>
    </lineage>
</organism>
<comment type="caution">
    <text evidence="1">The sequence shown here is derived from an EMBL/GenBank/DDBJ whole genome shotgun (WGS) entry which is preliminary data.</text>
</comment>
<dbReference type="EMBL" id="WWCM01000006">
    <property type="protein sequence ID" value="MYM39713.1"/>
    <property type="molecule type" value="Genomic_DNA"/>
</dbReference>
<dbReference type="Proteomes" id="UP000478090">
    <property type="component" value="Unassembled WGS sequence"/>
</dbReference>
<sequence length="88" mass="9550">MKQSKPFQPYANESDVRNIGRLCIENRLDRITLSGDLDLTADQQGLADARALQQLLNAVVVALEGQNLPEHLPPAARTTVANPFGDPA</sequence>
<gene>
    <name evidence="1" type="ORF">GTP27_10265</name>
</gene>
<protein>
    <submittedName>
        <fullName evidence="1">Uncharacterized protein</fullName>
    </submittedName>
</protein>
<keyword evidence="2" id="KW-1185">Reference proteome</keyword>
<proteinExistence type="predicted"/>
<dbReference type="RefSeq" id="WP_161039090.1">
    <property type="nucleotide sequence ID" value="NZ_WWCM01000006.1"/>
</dbReference>
<evidence type="ECO:0000313" key="2">
    <source>
        <dbReference type="Proteomes" id="UP000478090"/>
    </source>
</evidence>
<accession>A0ABW9VMQ6</accession>